<evidence type="ECO:0000313" key="2">
    <source>
        <dbReference type="Proteomes" id="UP000696485"/>
    </source>
</evidence>
<dbReference type="AlphaFoldDB" id="A0A9P5S7R6"/>
<gene>
    <name evidence="1" type="ORF">BG006_004994</name>
</gene>
<dbReference type="Proteomes" id="UP000696485">
    <property type="component" value="Unassembled WGS sequence"/>
</dbReference>
<name>A0A9P5S7R6_9FUNG</name>
<proteinExistence type="predicted"/>
<dbReference type="EMBL" id="JAAAUY010002796">
    <property type="protein sequence ID" value="KAF9309752.1"/>
    <property type="molecule type" value="Genomic_DNA"/>
</dbReference>
<evidence type="ECO:0000313" key="1">
    <source>
        <dbReference type="EMBL" id="KAF9309752.1"/>
    </source>
</evidence>
<comment type="caution">
    <text evidence="1">The sequence shown here is derived from an EMBL/GenBank/DDBJ whole genome shotgun (WGS) entry which is preliminary data.</text>
</comment>
<reference evidence="1" key="1">
    <citation type="journal article" date="2020" name="Fungal Divers.">
        <title>Resolving the Mortierellaceae phylogeny through synthesis of multi-gene phylogenetics and phylogenomics.</title>
        <authorList>
            <person name="Vandepol N."/>
            <person name="Liber J."/>
            <person name="Desiro A."/>
            <person name="Na H."/>
            <person name="Kennedy M."/>
            <person name="Barry K."/>
            <person name="Grigoriev I.V."/>
            <person name="Miller A.N."/>
            <person name="O'Donnell K."/>
            <person name="Stajich J.E."/>
            <person name="Bonito G."/>
        </authorList>
    </citation>
    <scope>NUCLEOTIDE SEQUENCE</scope>
    <source>
        <strain evidence="1">NVP1</strain>
    </source>
</reference>
<accession>A0A9P5S7R6</accession>
<keyword evidence="2" id="KW-1185">Reference proteome</keyword>
<sequence length="215" mass="24785">MSDTDSVYSSSTSTKSSTVYHSGIPMKLQSHWPRYDDNDHSPYAFFDKFKRQVIPELGDSIFRDYGHTYLTLLVTNNDFQDQLHAAFHKIRNESPDAVITLDTIEQTFLDICMTKEQCEQSVKTITNVGRHEGESYHHFLAHILRTAKQHRIEDNNKLILTMLQQQIPYRDLDMVNLQFITHCDQTMPDAPRQDTPTSIEDFCLALSKLTGPDDA</sequence>
<protein>
    <submittedName>
        <fullName evidence="1">Uncharacterized protein</fullName>
    </submittedName>
</protein>
<organism evidence="1 2">
    <name type="scientific">Podila minutissima</name>
    <dbReference type="NCBI Taxonomy" id="64525"/>
    <lineage>
        <taxon>Eukaryota</taxon>
        <taxon>Fungi</taxon>
        <taxon>Fungi incertae sedis</taxon>
        <taxon>Mucoromycota</taxon>
        <taxon>Mortierellomycotina</taxon>
        <taxon>Mortierellomycetes</taxon>
        <taxon>Mortierellales</taxon>
        <taxon>Mortierellaceae</taxon>
        <taxon>Podila</taxon>
    </lineage>
</organism>